<name>A0A928Z762_9CYAN</name>
<dbReference type="Proteomes" id="UP000625316">
    <property type="component" value="Unassembled WGS sequence"/>
</dbReference>
<gene>
    <name evidence="2" type="ORF">IQ266_24495</name>
</gene>
<feature type="transmembrane region" description="Helical" evidence="1">
    <location>
        <begin position="101"/>
        <end position="123"/>
    </location>
</feature>
<dbReference type="RefSeq" id="WP_264327717.1">
    <property type="nucleotide sequence ID" value="NZ_JADEXQ010000133.1"/>
</dbReference>
<organism evidence="2 3">
    <name type="scientific">Romeriopsis navalis LEGE 11480</name>
    <dbReference type="NCBI Taxonomy" id="2777977"/>
    <lineage>
        <taxon>Bacteria</taxon>
        <taxon>Bacillati</taxon>
        <taxon>Cyanobacteriota</taxon>
        <taxon>Cyanophyceae</taxon>
        <taxon>Leptolyngbyales</taxon>
        <taxon>Leptolyngbyaceae</taxon>
        <taxon>Romeriopsis</taxon>
        <taxon>Romeriopsis navalis</taxon>
    </lineage>
</organism>
<sequence>MKALITTLVLLHFAGNLWHGNAHTTLEVPLSSFQTLFVVIVILISPLVGAILSWTRYFTIGNWTIGISMIGSVLFSVYYHYVLISIDNVEHLPPGTPAAQAHFANSAALIALLAFAAALLSFYAAGQFSNNRGCAKTSVDAALSKK</sequence>
<proteinExistence type="predicted"/>
<dbReference type="EMBL" id="JADEXQ010000133">
    <property type="protein sequence ID" value="MBE9032900.1"/>
    <property type="molecule type" value="Genomic_DNA"/>
</dbReference>
<keyword evidence="1" id="KW-1133">Transmembrane helix</keyword>
<feature type="transmembrane region" description="Helical" evidence="1">
    <location>
        <begin position="32"/>
        <end position="53"/>
    </location>
</feature>
<keyword evidence="3" id="KW-1185">Reference proteome</keyword>
<keyword evidence="1" id="KW-0812">Transmembrane</keyword>
<dbReference type="AlphaFoldDB" id="A0A928Z762"/>
<reference evidence="2" key="1">
    <citation type="submission" date="2020-10" db="EMBL/GenBank/DDBJ databases">
        <authorList>
            <person name="Castelo-Branco R."/>
            <person name="Eusebio N."/>
            <person name="Adriana R."/>
            <person name="Vieira A."/>
            <person name="Brugerolle De Fraissinette N."/>
            <person name="Rezende De Castro R."/>
            <person name="Schneider M.P."/>
            <person name="Vasconcelos V."/>
            <person name="Leao P.N."/>
        </authorList>
    </citation>
    <scope>NUCLEOTIDE SEQUENCE</scope>
    <source>
        <strain evidence="2">LEGE 11480</strain>
    </source>
</reference>
<evidence type="ECO:0000256" key="1">
    <source>
        <dbReference type="SAM" id="Phobius"/>
    </source>
</evidence>
<evidence type="ECO:0000313" key="2">
    <source>
        <dbReference type="EMBL" id="MBE9032900.1"/>
    </source>
</evidence>
<protein>
    <submittedName>
        <fullName evidence="2">Uncharacterized protein</fullName>
    </submittedName>
</protein>
<feature type="transmembrane region" description="Helical" evidence="1">
    <location>
        <begin position="60"/>
        <end position="81"/>
    </location>
</feature>
<comment type="caution">
    <text evidence="2">The sequence shown here is derived from an EMBL/GenBank/DDBJ whole genome shotgun (WGS) entry which is preliminary data.</text>
</comment>
<evidence type="ECO:0000313" key="3">
    <source>
        <dbReference type="Proteomes" id="UP000625316"/>
    </source>
</evidence>
<accession>A0A928Z762</accession>
<keyword evidence="1" id="KW-0472">Membrane</keyword>